<protein>
    <recommendedName>
        <fullName evidence="3">Reverse transcriptase domain-containing protein</fullName>
    </recommendedName>
</protein>
<proteinExistence type="predicted"/>
<sequence length="86" mass="9839">MSVAKWIFEEDIKSCFDGISHSWLLKHAPMDRVILRKSLEFRYIQKSRVSLNSSRYVKEGIISPTILIHTLIGLDKAAKPPGHYLG</sequence>
<reference evidence="1 2" key="1">
    <citation type="submission" date="2009-02" db="EMBL/GenBank/DDBJ databases">
        <title>Vibrio splendidus str. LGP32 complete genome.</title>
        <authorList>
            <person name="Mazel D."/>
            <person name="Le Roux F."/>
        </authorList>
    </citation>
    <scope>NUCLEOTIDE SEQUENCE [LARGE SCALE GENOMIC DNA]</scope>
    <source>
        <strain evidence="1 2">LGP32</strain>
    </source>
</reference>
<dbReference type="AlphaFoldDB" id="B7VT93"/>
<evidence type="ECO:0008006" key="3">
    <source>
        <dbReference type="Google" id="ProtNLM"/>
    </source>
</evidence>
<evidence type="ECO:0000313" key="1">
    <source>
        <dbReference type="EMBL" id="CAV27426.1"/>
    </source>
</evidence>
<dbReference type="KEGG" id="vsp:VS_II1347"/>
<gene>
    <name evidence="1" type="ordered locus">VS_II1347</name>
</gene>
<dbReference type="STRING" id="575788.VS_II1347"/>
<accession>B7VT93</accession>
<name>B7VT93_VIBA3</name>
<evidence type="ECO:0000313" key="2">
    <source>
        <dbReference type="Proteomes" id="UP000009100"/>
    </source>
</evidence>
<dbReference type="HOGENOM" id="CLU_2497044_0_0_6"/>
<dbReference type="eggNOG" id="COG3344">
    <property type="taxonomic scope" value="Bacteria"/>
</dbReference>
<dbReference type="EMBL" id="FM954973">
    <property type="protein sequence ID" value="CAV27426.1"/>
    <property type="molecule type" value="Genomic_DNA"/>
</dbReference>
<dbReference type="Proteomes" id="UP000009100">
    <property type="component" value="Chromosome 2"/>
</dbReference>
<organism evidence="1 2">
    <name type="scientific">Vibrio atlanticus (strain LGP32)</name>
    <name type="common">Vibrio splendidus (strain Mel32)</name>
    <dbReference type="NCBI Taxonomy" id="575788"/>
    <lineage>
        <taxon>Bacteria</taxon>
        <taxon>Pseudomonadati</taxon>
        <taxon>Pseudomonadota</taxon>
        <taxon>Gammaproteobacteria</taxon>
        <taxon>Vibrionales</taxon>
        <taxon>Vibrionaceae</taxon>
        <taxon>Vibrio</taxon>
    </lineage>
</organism>